<sequence>IILIDIDSDEEENFALLPNIRKMPAYSRIPIVVMTTNYGDDFKQSLRARGASAMLQKMSTPPEKLKQLLAPKAD</sequence>
<gene>
    <name evidence="2" type="ORF">LCGC14_3150380</name>
</gene>
<reference evidence="2" key="1">
    <citation type="journal article" date="2015" name="Nature">
        <title>Complex archaea that bridge the gap between prokaryotes and eukaryotes.</title>
        <authorList>
            <person name="Spang A."/>
            <person name="Saw J.H."/>
            <person name="Jorgensen S.L."/>
            <person name="Zaremba-Niedzwiedzka K."/>
            <person name="Martijn J."/>
            <person name="Lind A.E."/>
            <person name="van Eijk R."/>
            <person name="Schleper C."/>
            <person name="Guy L."/>
            <person name="Ettema T.J."/>
        </authorList>
    </citation>
    <scope>NUCLEOTIDE SEQUENCE</scope>
</reference>
<dbReference type="PROSITE" id="PS50110">
    <property type="entry name" value="RESPONSE_REGULATORY"/>
    <property type="match status" value="1"/>
</dbReference>
<dbReference type="AlphaFoldDB" id="A0A0F8VUE3"/>
<protein>
    <recommendedName>
        <fullName evidence="1">Response regulatory domain-containing protein</fullName>
    </recommendedName>
</protein>
<dbReference type="Gene3D" id="3.40.50.2300">
    <property type="match status" value="1"/>
</dbReference>
<evidence type="ECO:0000313" key="2">
    <source>
        <dbReference type="EMBL" id="KKK47917.1"/>
    </source>
</evidence>
<dbReference type="GO" id="GO:0000160">
    <property type="term" value="P:phosphorelay signal transduction system"/>
    <property type="evidence" value="ECO:0007669"/>
    <property type="project" value="InterPro"/>
</dbReference>
<accession>A0A0F8VUE3</accession>
<proteinExistence type="predicted"/>
<feature type="non-terminal residue" evidence="2">
    <location>
        <position position="1"/>
    </location>
</feature>
<comment type="caution">
    <text evidence="2">The sequence shown here is derived from an EMBL/GenBank/DDBJ whole genome shotgun (WGS) entry which is preliminary data.</text>
</comment>
<organism evidence="2">
    <name type="scientific">marine sediment metagenome</name>
    <dbReference type="NCBI Taxonomy" id="412755"/>
    <lineage>
        <taxon>unclassified sequences</taxon>
        <taxon>metagenomes</taxon>
        <taxon>ecological metagenomes</taxon>
    </lineage>
</organism>
<dbReference type="SUPFAM" id="SSF52172">
    <property type="entry name" value="CheY-like"/>
    <property type="match status" value="1"/>
</dbReference>
<evidence type="ECO:0000259" key="1">
    <source>
        <dbReference type="PROSITE" id="PS50110"/>
    </source>
</evidence>
<dbReference type="InterPro" id="IPR011006">
    <property type="entry name" value="CheY-like_superfamily"/>
</dbReference>
<dbReference type="EMBL" id="LAZR01069330">
    <property type="protein sequence ID" value="KKK47917.1"/>
    <property type="molecule type" value="Genomic_DNA"/>
</dbReference>
<feature type="domain" description="Response regulatory" evidence="1">
    <location>
        <begin position="1"/>
        <end position="72"/>
    </location>
</feature>
<name>A0A0F8VUE3_9ZZZZ</name>
<dbReference type="InterPro" id="IPR001789">
    <property type="entry name" value="Sig_transdc_resp-reg_receiver"/>
</dbReference>